<feature type="non-terminal residue" evidence="12">
    <location>
        <position position="1"/>
    </location>
</feature>
<keyword evidence="8" id="KW-0325">Glycoprotein</keyword>
<dbReference type="Gene3D" id="3.40.50.200">
    <property type="entry name" value="Peptidase S8/S53 domain"/>
    <property type="match status" value="1"/>
</dbReference>
<dbReference type="InterPro" id="IPR008979">
    <property type="entry name" value="Galactose-bd-like_sf"/>
</dbReference>
<comment type="similarity">
    <text evidence="9">Belongs to the peptidase S8 family.</text>
</comment>
<dbReference type="SUPFAM" id="SSF49785">
    <property type="entry name" value="Galactose-binding domain-like"/>
    <property type="match status" value="1"/>
</dbReference>
<comment type="caution">
    <text evidence="12">The sequence shown here is derived from an EMBL/GenBank/DDBJ whole genome shotgun (WGS) entry which is preliminary data.</text>
</comment>
<dbReference type="InterPro" id="IPR006212">
    <property type="entry name" value="Furin_repeat"/>
</dbReference>
<reference evidence="12" key="1">
    <citation type="submission" date="2022-03" db="EMBL/GenBank/DDBJ databases">
        <authorList>
            <person name="Martin C."/>
        </authorList>
    </citation>
    <scope>NUCLEOTIDE SEQUENCE</scope>
</reference>
<protein>
    <recommendedName>
        <fullName evidence="11">P/Homo B domain-containing protein</fullName>
    </recommendedName>
</protein>
<gene>
    <name evidence="12" type="ORF">OFUS_LOCUS21750</name>
</gene>
<evidence type="ECO:0000256" key="2">
    <source>
        <dbReference type="ARBA" id="ARBA00022685"/>
    </source>
</evidence>
<dbReference type="PROSITE" id="PS51892">
    <property type="entry name" value="SUBTILASE"/>
    <property type="match status" value="1"/>
</dbReference>
<keyword evidence="13" id="KW-1185">Reference proteome</keyword>
<evidence type="ECO:0000313" key="13">
    <source>
        <dbReference type="Proteomes" id="UP000749559"/>
    </source>
</evidence>
<dbReference type="FunFam" id="2.60.120.260:FF:000006">
    <property type="entry name" value="Proprotein convertase subtilisin/kexin type 5"/>
    <property type="match status" value="1"/>
</dbReference>
<evidence type="ECO:0000256" key="4">
    <source>
        <dbReference type="ARBA" id="ARBA00022801"/>
    </source>
</evidence>
<feature type="region of interest" description="Disordered" evidence="10">
    <location>
        <begin position="377"/>
        <end position="427"/>
    </location>
</feature>
<dbReference type="GO" id="GO:0000139">
    <property type="term" value="C:Golgi membrane"/>
    <property type="evidence" value="ECO:0007669"/>
    <property type="project" value="TreeGrafter"/>
</dbReference>
<dbReference type="GO" id="GO:0005802">
    <property type="term" value="C:trans-Golgi network"/>
    <property type="evidence" value="ECO:0007669"/>
    <property type="project" value="TreeGrafter"/>
</dbReference>
<dbReference type="InterPro" id="IPR034182">
    <property type="entry name" value="Kexin/furin"/>
</dbReference>
<dbReference type="Gene3D" id="2.60.120.260">
    <property type="entry name" value="Galactose-binding domain-like"/>
    <property type="match status" value="1"/>
</dbReference>
<keyword evidence="5" id="KW-0720">Serine protease</keyword>
<evidence type="ECO:0000313" key="12">
    <source>
        <dbReference type="EMBL" id="CAH1797473.1"/>
    </source>
</evidence>
<dbReference type="InterPro" id="IPR036852">
    <property type="entry name" value="Peptidase_S8/S53_dom_sf"/>
</dbReference>
<dbReference type="Proteomes" id="UP000749559">
    <property type="component" value="Unassembled WGS sequence"/>
</dbReference>
<comment type="caution">
    <text evidence="9">Lacks conserved residue(s) required for the propagation of feature annotation.</text>
</comment>
<name>A0A8S4PVC3_OWEFU</name>
<dbReference type="PANTHER" id="PTHR42884:SF23">
    <property type="entry name" value="FURIN-LIKE PROTEASE 2"/>
    <property type="match status" value="1"/>
</dbReference>
<keyword evidence="4" id="KW-0378">Hydrolase</keyword>
<dbReference type="Gene3D" id="2.10.220.10">
    <property type="entry name" value="Hormone Receptor, Insulin-like Growth Factor Receptor 1, Chain A, domain 2"/>
    <property type="match status" value="5"/>
</dbReference>
<evidence type="ECO:0000256" key="9">
    <source>
        <dbReference type="PROSITE-ProRule" id="PRU01240"/>
    </source>
</evidence>
<dbReference type="InterPro" id="IPR009030">
    <property type="entry name" value="Growth_fac_rcpt_cys_sf"/>
</dbReference>
<dbReference type="EMBL" id="CAIIXF020000010">
    <property type="protein sequence ID" value="CAH1797473.1"/>
    <property type="molecule type" value="Genomic_DNA"/>
</dbReference>
<dbReference type="OrthoDB" id="300641at2759"/>
<feature type="domain" description="P/Homo B" evidence="11">
    <location>
        <begin position="239"/>
        <end position="374"/>
    </location>
</feature>
<dbReference type="SUPFAM" id="SSF57184">
    <property type="entry name" value="Growth factor receptor domain"/>
    <property type="match status" value="3"/>
</dbReference>
<dbReference type="InterPro" id="IPR000209">
    <property type="entry name" value="Peptidase_S8/S53_dom"/>
</dbReference>
<dbReference type="SUPFAM" id="SSF52743">
    <property type="entry name" value="Subtilisin-like"/>
    <property type="match status" value="1"/>
</dbReference>
<feature type="compositionally biased region" description="Polar residues" evidence="10">
    <location>
        <begin position="410"/>
        <end position="422"/>
    </location>
</feature>
<dbReference type="SMART" id="SM00261">
    <property type="entry name" value="FU"/>
    <property type="match status" value="7"/>
</dbReference>
<organism evidence="12 13">
    <name type="scientific">Owenia fusiformis</name>
    <name type="common">Polychaete worm</name>
    <dbReference type="NCBI Taxonomy" id="6347"/>
    <lineage>
        <taxon>Eukaryota</taxon>
        <taxon>Metazoa</taxon>
        <taxon>Spiralia</taxon>
        <taxon>Lophotrochozoa</taxon>
        <taxon>Annelida</taxon>
        <taxon>Polychaeta</taxon>
        <taxon>Sedentaria</taxon>
        <taxon>Canalipalpata</taxon>
        <taxon>Sabellida</taxon>
        <taxon>Oweniida</taxon>
        <taxon>Oweniidae</taxon>
        <taxon>Owenia</taxon>
    </lineage>
</organism>
<feature type="non-terminal residue" evidence="12">
    <location>
        <position position="801"/>
    </location>
</feature>
<evidence type="ECO:0000256" key="7">
    <source>
        <dbReference type="ARBA" id="ARBA00023157"/>
    </source>
</evidence>
<accession>A0A8S4PVC3</accession>
<evidence type="ECO:0000259" key="11">
    <source>
        <dbReference type="PROSITE" id="PS51829"/>
    </source>
</evidence>
<dbReference type="PROSITE" id="PS00138">
    <property type="entry name" value="SUBTILASE_SER"/>
    <property type="match status" value="1"/>
</dbReference>
<dbReference type="AlphaFoldDB" id="A0A8S4PVC3"/>
<dbReference type="PANTHER" id="PTHR42884">
    <property type="entry name" value="PROPROTEIN CONVERTASE SUBTILISIN/KEXIN-RELATED"/>
    <property type="match status" value="1"/>
</dbReference>
<dbReference type="InterPro" id="IPR002884">
    <property type="entry name" value="P_dom"/>
</dbReference>
<evidence type="ECO:0000256" key="1">
    <source>
        <dbReference type="ARBA" id="ARBA00022670"/>
    </source>
</evidence>
<evidence type="ECO:0000256" key="6">
    <source>
        <dbReference type="ARBA" id="ARBA00023145"/>
    </source>
</evidence>
<dbReference type="GO" id="GO:0004252">
    <property type="term" value="F:serine-type endopeptidase activity"/>
    <property type="evidence" value="ECO:0007669"/>
    <property type="project" value="InterPro"/>
</dbReference>
<evidence type="ECO:0000256" key="10">
    <source>
        <dbReference type="SAM" id="MobiDB-lite"/>
    </source>
</evidence>
<dbReference type="GO" id="GO:0016485">
    <property type="term" value="P:protein processing"/>
    <property type="evidence" value="ECO:0007669"/>
    <property type="project" value="TreeGrafter"/>
</dbReference>
<keyword evidence="2" id="KW-0165">Cleavage on pair of basic residues</keyword>
<evidence type="ECO:0000256" key="3">
    <source>
        <dbReference type="ARBA" id="ARBA00022729"/>
    </source>
</evidence>
<keyword evidence="7" id="KW-1015">Disulfide bond</keyword>
<keyword evidence="1" id="KW-0645">Protease</keyword>
<dbReference type="PROSITE" id="PS51829">
    <property type="entry name" value="P_HOMO_B"/>
    <property type="match status" value="1"/>
</dbReference>
<evidence type="ECO:0000256" key="8">
    <source>
        <dbReference type="ARBA" id="ARBA00023180"/>
    </source>
</evidence>
<proteinExistence type="inferred from homology"/>
<evidence type="ECO:0000256" key="5">
    <source>
        <dbReference type="ARBA" id="ARBA00022825"/>
    </source>
</evidence>
<dbReference type="CDD" id="cd00064">
    <property type="entry name" value="FU"/>
    <property type="match status" value="6"/>
</dbReference>
<dbReference type="CDD" id="cd04059">
    <property type="entry name" value="Peptidases_S8_Protein_convertases_Kexins_Furin-like"/>
    <property type="match status" value="1"/>
</dbReference>
<keyword evidence="6" id="KW-0865">Zymogen</keyword>
<sequence>ANNSQCTVGAAFNAKIGGVRMLDGDVSDVIEAKSIGLNPSHIDIYSASWGPDDNGKVVDGPARLAKKAFVNGILKGRGGKGSIYVWASGNGGLAGDSCNCDGYTNSIYTLSISSADEHGRTPWYLEQCSSTLATTYSSGDQAKDRQIVTTDLHHRCTERHTGTSASAPMAAGICALALEANPDLGWRDMQYITLLTARPEPLYDGDWTVNAKGRKVSLKYGYGLMDAAAMVELAEQWTPVPDHHICMSPLQTINRHIDGSGLTVTLDHTACDEGSPHHIKYLEHVQAKVSLEYSQRGALAMTIISPSGTRSELLKQRLKDDASGEFRDWPFMSVHFWGEDPAGIWTLEIENLGSPSNSGTFKEWRIIFYGTAEQPINIQEPRKKSTDDYIDTAGSHNRHRGNAHEKENESQSTTAQPINDQGETLDKSGKLLGDQAQECHPECAHGCSGPGPDDCMDCMNFRGPGGRCISKCGIGMYAQGGVCLQCSSNCASCKSFNSCLRCNSGYYIDKQSGLCVKTCSSGFYADKVMGACVRCNPNCLECQEKASMCTLCDIGETLGGDGICRSNCPYNQYRNRQNQCKPCDNTCNGCTGPTSKDCVKCVVSLNGECYNACPSGYYQPPNGFECLRCHSSCGTCRGPQDTDCTRCNDNRVLTDGACRLPLPAPEPALSLISCNGGEYRGVNGACEVCHADCIHCTGGTRYDCTQCAENRFLDQTVGCVQTCPDGYFGYVNRELVVQECQRCHQSCFTCKGPHRGDCTKCHEGQYLDSGVCFDHCGSGEFQIVDGTCGRCHSSCLNCHGP</sequence>
<keyword evidence="3" id="KW-0732">Signal</keyword>
<dbReference type="Pfam" id="PF01483">
    <property type="entry name" value="P_proprotein"/>
    <property type="match status" value="1"/>
</dbReference>
<dbReference type="InterPro" id="IPR023828">
    <property type="entry name" value="Peptidase_S8_Ser-AS"/>
</dbReference>
<dbReference type="Pfam" id="PF00082">
    <property type="entry name" value="Peptidase_S8"/>
    <property type="match status" value="1"/>
</dbReference>